<dbReference type="InterPro" id="IPR012851">
    <property type="entry name" value="Spore_coat_CotF-like"/>
</dbReference>
<feature type="region of interest" description="Disordered" evidence="1">
    <location>
        <begin position="117"/>
        <end position="140"/>
    </location>
</feature>
<protein>
    <submittedName>
        <fullName evidence="2">Spore coat protein</fullName>
    </submittedName>
</protein>
<name>A0ABS5C8B5_9BACL</name>
<sequence>MFQQQGQAQPILSDEDLAYTVLADLKRVVREYATAATESSCQEIRQLFTNLMNSTLQMQGHLYKIMEQNNMYSASSAALRQEIDKQLKQNQQTAQKTQQFLQQLNLGYGGYRSAPVYGQYHPPQPAHQSQTPVNSNSYYM</sequence>
<dbReference type="Proteomes" id="UP000673394">
    <property type="component" value="Unassembled WGS sequence"/>
</dbReference>
<dbReference type="InterPro" id="IPR012347">
    <property type="entry name" value="Ferritin-like"/>
</dbReference>
<accession>A0ABS5C8B5</accession>
<evidence type="ECO:0000313" key="2">
    <source>
        <dbReference type="EMBL" id="MBP3962070.1"/>
    </source>
</evidence>
<organism evidence="2 3">
    <name type="scientific">Paenibacillus lignilyticus</name>
    <dbReference type="NCBI Taxonomy" id="1172615"/>
    <lineage>
        <taxon>Bacteria</taxon>
        <taxon>Bacillati</taxon>
        <taxon>Bacillota</taxon>
        <taxon>Bacilli</taxon>
        <taxon>Bacillales</taxon>
        <taxon>Paenibacillaceae</taxon>
        <taxon>Paenibacillus</taxon>
    </lineage>
</organism>
<dbReference type="RefSeq" id="WP_210655920.1">
    <property type="nucleotide sequence ID" value="NZ_JAGKSP010000001.1"/>
</dbReference>
<keyword evidence="2" id="KW-0946">Virion</keyword>
<keyword evidence="3" id="KW-1185">Reference proteome</keyword>
<dbReference type="Pfam" id="PF07875">
    <property type="entry name" value="Coat_F"/>
    <property type="match status" value="1"/>
</dbReference>
<dbReference type="EMBL" id="JAGKSP010000001">
    <property type="protein sequence ID" value="MBP3962070.1"/>
    <property type="molecule type" value="Genomic_DNA"/>
</dbReference>
<gene>
    <name evidence="2" type="ORF">I8J30_05045</name>
</gene>
<reference evidence="2 3" key="1">
    <citation type="submission" date="2021-04" db="EMBL/GenBank/DDBJ databases">
        <title>Paenibacillus sp. DLE-14 whole genome sequence.</title>
        <authorList>
            <person name="Ham Y.J."/>
        </authorList>
    </citation>
    <scope>NUCLEOTIDE SEQUENCE [LARGE SCALE GENOMIC DNA]</scope>
    <source>
        <strain evidence="2 3">DLE-14</strain>
    </source>
</reference>
<proteinExistence type="predicted"/>
<feature type="compositionally biased region" description="Polar residues" evidence="1">
    <location>
        <begin position="126"/>
        <end position="140"/>
    </location>
</feature>
<dbReference type="Gene3D" id="1.20.1260.10">
    <property type="match status" value="1"/>
</dbReference>
<evidence type="ECO:0000313" key="3">
    <source>
        <dbReference type="Proteomes" id="UP000673394"/>
    </source>
</evidence>
<comment type="caution">
    <text evidence="2">The sequence shown here is derived from an EMBL/GenBank/DDBJ whole genome shotgun (WGS) entry which is preliminary data.</text>
</comment>
<keyword evidence="2" id="KW-0167">Capsid protein</keyword>
<evidence type="ECO:0000256" key="1">
    <source>
        <dbReference type="SAM" id="MobiDB-lite"/>
    </source>
</evidence>